<dbReference type="Proteomes" id="UP001219297">
    <property type="component" value="Unassembled WGS sequence"/>
</dbReference>
<organism evidence="2 3">
    <name type="scientific">Actinotignum sanguinis</name>
    <dbReference type="NCBI Taxonomy" id="1445614"/>
    <lineage>
        <taxon>Bacteria</taxon>
        <taxon>Bacillati</taxon>
        <taxon>Actinomycetota</taxon>
        <taxon>Actinomycetes</taxon>
        <taxon>Actinomycetales</taxon>
        <taxon>Actinomycetaceae</taxon>
        <taxon>Actinotignum</taxon>
    </lineage>
</organism>
<sequence>MPSHPWLIYLRAHRALKTFGIALAALIAIYLLGEDHTFHSWVSGGTTPLGRMLTFCIPLALLSIIAPREEKDYYSKAPAGMLLTVGCGIASATAALTGVLVLLTHDSAGLSLLRLHVAWLALGIVSAYFFGARLMWALPLVLVFLSAAFAPDRESTWNLVQSRSNSPSLWLIAAGMCVAAGLCAALYCRGIRPRYLKR</sequence>
<dbReference type="EMBL" id="JARBHI010000006">
    <property type="protein sequence ID" value="MDE1656145.1"/>
    <property type="molecule type" value="Genomic_DNA"/>
</dbReference>
<protein>
    <recommendedName>
        <fullName evidence="4">ABC transporter permease</fullName>
    </recommendedName>
</protein>
<keyword evidence="1" id="KW-1133">Transmembrane helix</keyword>
<keyword evidence="3" id="KW-1185">Reference proteome</keyword>
<evidence type="ECO:0000256" key="1">
    <source>
        <dbReference type="SAM" id="Phobius"/>
    </source>
</evidence>
<evidence type="ECO:0000313" key="3">
    <source>
        <dbReference type="Proteomes" id="UP001219297"/>
    </source>
</evidence>
<feature type="transmembrane region" description="Helical" evidence="1">
    <location>
        <begin position="109"/>
        <end position="129"/>
    </location>
</feature>
<dbReference type="RefSeq" id="WP_274778423.1">
    <property type="nucleotide sequence ID" value="NZ_CAMXYX010000034.1"/>
</dbReference>
<keyword evidence="1" id="KW-0812">Transmembrane</keyword>
<proteinExistence type="predicted"/>
<feature type="transmembrane region" description="Helical" evidence="1">
    <location>
        <begin position="79"/>
        <end position="103"/>
    </location>
</feature>
<evidence type="ECO:0008006" key="4">
    <source>
        <dbReference type="Google" id="ProtNLM"/>
    </source>
</evidence>
<keyword evidence="1" id="KW-0472">Membrane</keyword>
<evidence type="ECO:0000313" key="2">
    <source>
        <dbReference type="EMBL" id="MDE1656145.1"/>
    </source>
</evidence>
<gene>
    <name evidence="2" type="ORF">PWJ81_03585</name>
</gene>
<name>A0ABT5V5B8_9ACTO</name>
<accession>A0ABT5V5B8</accession>
<comment type="caution">
    <text evidence="2">The sequence shown here is derived from an EMBL/GenBank/DDBJ whole genome shotgun (WGS) entry which is preliminary data.</text>
</comment>
<feature type="transmembrane region" description="Helical" evidence="1">
    <location>
        <begin position="49"/>
        <end position="67"/>
    </location>
</feature>
<reference evidence="2 3" key="1">
    <citation type="submission" date="2023-02" db="EMBL/GenBank/DDBJ databases">
        <title>Defining the Infant Male Urobiome and Moving Towards Mechanisms in Urobiome Research.</title>
        <authorList>
            <person name="Reasoner S."/>
            <person name="Flores V."/>
            <person name="Van Horn G."/>
            <person name="Morales G."/>
            <person name="Peard L."/>
            <person name="Abelson B."/>
            <person name="Manuel C."/>
            <person name="Lee J."/>
            <person name="Baker B."/>
            <person name="Williams T."/>
            <person name="Schmitz J."/>
            <person name="Clayton D."/>
            <person name="Hadjifrangiskou M."/>
        </authorList>
    </citation>
    <scope>NUCLEOTIDE SEQUENCE [LARGE SCALE GENOMIC DNA]</scope>
    <source>
        <strain evidence="2 3">AS1053</strain>
    </source>
</reference>
<feature type="transmembrane region" description="Helical" evidence="1">
    <location>
        <begin position="170"/>
        <end position="188"/>
    </location>
</feature>